<evidence type="ECO:0000256" key="1">
    <source>
        <dbReference type="ARBA" id="ARBA00004651"/>
    </source>
</evidence>
<keyword evidence="4 10" id="KW-0812">Transmembrane</keyword>
<gene>
    <name evidence="11" type="ORF">PSYICH_LOCUS12656</name>
</gene>
<keyword evidence="5 10" id="KW-0552">Olfaction</keyword>
<evidence type="ECO:0000256" key="6">
    <source>
        <dbReference type="ARBA" id="ARBA00022989"/>
    </source>
</evidence>
<evidence type="ECO:0000256" key="10">
    <source>
        <dbReference type="RuleBase" id="RU351113"/>
    </source>
</evidence>
<keyword evidence="3 10" id="KW-0716">Sensory transduction</keyword>
<dbReference type="InterPro" id="IPR004117">
    <property type="entry name" value="7tm6_olfct_rcpt"/>
</dbReference>
<dbReference type="GO" id="GO:0007165">
    <property type="term" value="P:signal transduction"/>
    <property type="evidence" value="ECO:0007669"/>
    <property type="project" value="UniProtKB-KW"/>
</dbReference>
<dbReference type="GO" id="GO:0005549">
    <property type="term" value="F:odorant binding"/>
    <property type="evidence" value="ECO:0007669"/>
    <property type="project" value="InterPro"/>
</dbReference>
<evidence type="ECO:0000313" key="12">
    <source>
        <dbReference type="Proteomes" id="UP001153636"/>
    </source>
</evidence>
<keyword evidence="9 10" id="KW-0807">Transducer</keyword>
<dbReference type="OrthoDB" id="6769514at2759"/>
<name>A0A9P0D0P1_9CUCU</name>
<feature type="transmembrane region" description="Helical" evidence="10">
    <location>
        <begin position="135"/>
        <end position="155"/>
    </location>
</feature>
<keyword evidence="2" id="KW-1003">Cell membrane</keyword>
<dbReference type="EMBL" id="OV651818">
    <property type="protein sequence ID" value="CAH1112678.1"/>
    <property type="molecule type" value="Genomic_DNA"/>
</dbReference>
<keyword evidence="7 10" id="KW-0472">Membrane</keyword>
<protein>
    <recommendedName>
        <fullName evidence="10">Odorant receptor</fullName>
    </recommendedName>
</protein>
<organism evidence="11 12">
    <name type="scientific">Psylliodes chrysocephalus</name>
    <dbReference type="NCBI Taxonomy" id="3402493"/>
    <lineage>
        <taxon>Eukaryota</taxon>
        <taxon>Metazoa</taxon>
        <taxon>Ecdysozoa</taxon>
        <taxon>Arthropoda</taxon>
        <taxon>Hexapoda</taxon>
        <taxon>Insecta</taxon>
        <taxon>Pterygota</taxon>
        <taxon>Neoptera</taxon>
        <taxon>Endopterygota</taxon>
        <taxon>Coleoptera</taxon>
        <taxon>Polyphaga</taxon>
        <taxon>Cucujiformia</taxon>
        <taxon>Chrysomeloidea</taxon>
        <taxon>Chrysomelidae</taxon>
        <taxon>Galerucinae</taxon>
        <taxon>Alticini</taxon>
        <taxon>Psylliodes</taxon>
    </lineage>
</organism>
<evidence type="ECO:0000256" key="3">
    <source>
        <dbReference type="ARBA" id="ARBA00022606"/>
    </source>
</evidence>
<keyword evidence="12" id="KW-1185">Reference proteome</keyword>
<comment type="similarity">
    <text evidence="10">Belongs to the insect chemoreceptor superfamily. Heteromeric odorant receptor channel (TC 1.A.69) family.</text>
</comment>
<comment type="caution">
    <text evidence="10">Lacks conserved residue(s) required for the propagation of feature annotation.</text>
</comment>
<comment type="subcellular location">
    <subcellularLocation>
        <location evidence="1 10">Cell membrane</location>
        <topology evidence="1 10">Multi-pass membrane protein</topology>
    </subcellularLocation>
</comment>
<evidence type="ECO:0000256" key="9">
    <source>
        <dbReference type="ARBA" id="ARBA00023224"/>
    </source>
</evidence>
<accession>A0A9P0D0P1</accession>
<dbReference type="Proteomes" id="UP001153636">
    <property type="component" value="Chromosome 6"/>
</dbReference>
<dbReference type="AlphaFoldDB" id="A0A9P0D0P1"/>
<feature type="transmembrane region" description="Helical" evidence="10">
    <location>
        <begin position="297"/>
        <end position="314"/>
    </location>
</feature>
<proteinExistence type="inferred from homology"/>
<dbReference type="Pfam" id="PF02949">
    <property type="entry name" value="7tm_6"/>
    <property type="match status" value="1"/>
</dbReference>
<evidence type="ECO:0000256" key="7">
    <source>
        <dbReference type="ARBA" id="ARBA00023136"/>
    </source>
</evidence>
<evidence type="ECO:0000256" key="8">
    <source>
        <dbReference type="ARBA" id="ARBA00023170"/>
    </source>
</evidence>
<evidence type="ECO:0000313" key="11">
    <source>
        <dbReference type="EMBL" id="CAH1112678.1"/>
    </source>
</evidence>
<reference evidence="11" key="1">
    <citation type="submission" date="2022-01" db="EMBL/GenBank/DDBJ databases">
        <authorList>
            <person name="King R."/>
        </authorList>
    </citation>
    <scope>NUCLEOTIDE SEQUENCE</scope>
</reference>
<keyword evidence="8 10" id="KW-0675">Receptor</keyword>
<evidence type="ECO:0000256" key="5">
    <source>
        <dbReference type="ARBA" id="ARBA00022725"/>
    </source>
</evidence>
<keyword evidence="6 10" id="KW-1133">Transmembrane helix</keyword>
<evidence type="ECO:0000256" key="4">
    <source>
        <dbReference type="ARBA" id="ARBA00022692"/>
    </source>
</evidence>
<sequence>MNTSLKKSSELKHISKISKDGDPLAFLEDLLPFRIYQKSFIIKTLALAQVIYVLILGGLFIREFDSIESDIRLLKNYNCLSSFGLASAMITVQFSIWCNTVAEFPTKVREMGCNLTCAGFSLYQSILKECKIIKITIYANLGMSLLTSISFMPFIGDEAHFNLPEFLVEKYNPYGKGFIRVVNYSFIPLFGYTLLVPLFFCTHYVSHIKFQIMLLNGFLKKINEEGSILDGRYQKIVSKKLKLCVQLHNRIKRILEEVMVINNPLGILMIFVSTLLFVSAAYFIISNISTRSNFRMYLVLLAWSLIAVTFCTTAQRLTDQSEEVFLNAYNCPWVCWNKENRRTLVMLLANSLKPMNVTIYITETNHTLLLKLWRLGHATLTCLANVNKKK</sequence>
<feature type="transmembrane region" description="Helical" evidence="10">
    <location>
        <begin position="40"/>
        <end position="61"/>
    </location>
</feature>
<feature type="transmembrane region" description="Helical" evidence="10">
    <location>
        <begin position="81"/>
        <end position="102"/>
    </location>
</feature>
<dbReference type="GO" id="GO:0005886">
    <property type="term" value="C:plasma membrane"/>
    <property type="evidence" value="ECO:0007669"/>
    <property type="project" value="UniProtKB-SubCell"/>
</dbReference>
<feature type="transmembrane region" description="Helical" evidence="10">
    <location>
        <begin position="260"/>
        <end position="285"/>
    </location>
</feature>
<dbReference type="PANTHER" id="PTHR21137">
    <property type="entry name" value="ODORANT RECEPTOR"/>
    <property type="match status" value="1"/>
</dbReference>
<evidence type="ECO:0000256" key="2">
    <source>
        <dbReference type="ARBA" id="ARBA00022475"/>
    </source>
</evidence>
<dbReference type="GO" id="GO:0004984">
    <property type="term" value="F:olfactory receptor activity"/>
    <property type="evidence" value="ECO:0007669"/>
    <property type="project" value="InterPro"/>
</dbReference>
<feature type="transmembrane region" description="Helical" evidence="10">
    <location>
        <begin position="181"/>
        <end position="205"/>
    </location>
</feature>
<dbReference type="PANTHER" id="PTHR21137:SF35">
    <property type="entry name" value="ODORANT RECEPTOR 19A-RELATED"/>
    <property type="match status" value="1"/>
</dbReference>